<sequence>METELQVAFDCADPQRVAEFWAEAVEGYAFPPPPDGYTSWESWAEGENIPEEERNEMRVLIDQRGKLPNLYFQRVPESKTTKNRLHLDIRVSKGLAGDERRNRIEEEVTRLTKLGATLVERRTPPELWVVMADVEGNEFCVI</sequence>
<comment type="caution">
    <text evidence="2">The sequence shown here is derived from an EMBL/GenBank/DDBJ whole genome shotgun (WGS) entry which is preliminary data.</text>
</comment>
<organism evidence="2 3">
    <name type="scientific">Nonomuraea salmonea</name>
    <dbReference type="NCBI Taxonomy" id="46181"/>
    <lineage>
        <taxon>Bacteria</taxon>
        <taxon>Bacillati</taxon>
        <taxon>Actinomycetota</taxon>
        <taxon>Actinomycetes</taxon>
        <taxon>Streptosporangiales</taxon>
        <taxon>Streptosporangiaceae</taxon>
        <taxon>Nonomuraea</taxon>
    </lineage>
</organism>
<accession>A0ABV5NZP6</accession>
<evidence type="ECO:0000313" key="3">
    <source>
        <dbReference type="Proteomes" id="UP001589568"/>
    </source>
</evidence>
<gene>
    <name evidence="2" type="ORF">ACFFR3_40185</name>
</gene>
<name>A0ABV5NZP6_9ACTN</name>
<feature type="domain" description="Glyoxalase-like" evidence="1">
    <location>
        <begin position="6"/>
        <end position="142"/>
    </location>
</feature>
<dbReference type="InterPro" id="IPR029068">
    <property type="entry name" value="Glyas_Bleomycin-R_OHBP_Dase"/>
</dbReference>
<dbReference type="EMBL" id="JBHMCF010000045">
    <property type="protein sequence ID" value="MFB9475747.1"/>
    <property type="molecule type" value="Genomic_DNA"/>
</dbReference>
<protein>
    <submittedName>
        <fullName evidence="2">VOC family protein</fullName>
    </submittedName>
</protein>
<keyword evidence="3" id="KW-1185">Reference proteome</keyword>
<evidence type="ECO:0000259" key="1">
    <source>
        <dbReference type="Pfam" id="PF18029"/>
    </source>
</evidence>
<dbReference type="Proteomes" id="UP001589568">
    <property type="component" value="Unassembled WGS sequence"/>
</dbReference>
<proteinExistence type="predicted"/>
<dbReference type="InterPro" id="IPR041581">
    <property type="entry name" value="Glyoxalase_6"/>
</dbReference>
<dbReference type="Pfam" id="PF18029">
    <property type="entry name" value="Glyoxalase_6"/>
    <property type="match status" value="1"/>
</dbReference>
<dbReference type="Gene3D" id="3.10.180.10">
    <property type="entry name" value="2,3-Dihydroxybiphenyl 1,2-Dioxygenase, domain 1"/>
    <property type="match status" value="1"/>
</dbReference>
<dbReference type="PANTHER" id="PTHR35908:SF1">
    <property type="entry name" value="CONSERVED PROTEIN"/>
    <property type="match status" value="1"/>
</dbReference>
<dbReference type="PANTHER" id="PTHR35908">
    <property type="entry name" value="HYPOTHETICAL FUSION PROTEIN"/>
    <property type="match status" value="1"/>
</dbReference>
<reference evidence="2 3" key="1">
    <citation type="submission" date="2024-09" db="EMBL/GenBank/DDBJ databases">
        <authorList>
            <person name="Sun Q."/>
            <person name="Mori K."/>
        </authorList>
    </citation>
    <scope>NUCLEOTIDE SEQUENCE [LARGE SCALE GENOMIC DNA]</scope>
    <source>
        <strain evidence="2 3">JCM 3324</strain>
    </source>
</reference>
<dbReference type="RefSeq" id="WP_345394762.1">
    <property type="nucleotide sequence ID" value="NZ_BAAAXS010000001.1"/>
</dbReference>
<evidence type="ECO:0000313" key="2">
    <source>
        <dbReference type="EMBL" id="MFB9475747.1"/>
    </source>
</evidence>